<reference evidence="2 3" key="1">
    <citation type="journal article" date="2019" name="Environ. Microbiol.">
        <title>Species interactions and distinct microbial communities in high Arctic permafrost affected cryosols are associated with the CH4 and CO2 gas fluxes.</title>
        <authorList>
            <person name="Altshuler I."/>
            <person name="Hamel J."/>
            <person name="Turney S."/>
            <person name="Magnuson E."/>
            <person name="Levesque R."/>
            <person name="Greer C."/>
            <person name="Whyte L.G."/>
        </authorList>
    </citation>
    <scope>NUCLEOTIDE SEQUENCE [LARGE SCALE GENOMIC DNA]</scope>
    <source>
        <strain evidence="2 3">S13Y</strain>
    </source>
</reference>
<feature type="coiled-coil region" evidence="1">
    <location>
        <begin position="140"/>
        <end position="167"/>
    </location>
</feature>
<dbReference type="EMBL" id="RCZO01000001">
    <property type="protein sequence ID" value="TPG11798.1"/>
    <property type="molecule type" value="Genomic_DNA"/>
</dbReference>
<evidence type="ECO:0000313" key="3">
    <source>
        <dbReference type="Proteomes" id="UP000319486"/>
    </source>
</evidence>
<sequence>MDELAAKRIEVSDAPSENGGYALLAKDVVIVRAQKRDLAGIRRLRMTRGQQPTMWFRNNKSSFTVTDPTLVNKAIDLDSQVATIASQQSAEMKQLASAMRAARTYDRELAQLRMERAQTRMSTLSGTKSTQDPALTSQKVAENQVKRKEINQQIKSLEASQRTTEAQLDHAVAVRDAGMKQIEVDALKAGLNQA</sequence>
<gene>
    <name evidence="2" type="ORF">EAH88_04745</name>
</gene>
<accession>A0A502FD43</accession>
<proteinExistence type="predicted"/>
<dbReference type="AlphaFoldDB" id="A0A502FD43"/>
<protein>
    <submittedName>
        <fullName evidence="2">Uncharacterized protein</fullName>
    </submittedName>
</protein>
<name>A0A502FD43_9GAMM</name>
<evidence type="ECO:0000313" key="2">
    <source>
        <dbReference type="EMBL" id="TPG11798.1"/>
    </source>
</evidence>
<organism evidence="2 3">
    <name type="scientific">Rhodanobacter glycinis</name>
    <dbReference type="NCBI Taxonomy" id="582702"/>
    <lineage>
        <taxon>Bacteria</taxon>
        <taxon>Pseudomonadati</taxon>
        <taxon>Pseudomonadota</taxon>
        <taxon>Gammaproteobacteria</taxon>
        <taxon>Lysobacterales</taxon>
        <taxon>Rhodanobacteraceae</taxon>
        <taxon>Rhodanobacter</taxon>
    </lineage>
</organism>
<comment type="caution">
    <text evidence="2">The sequence shown here is derived from an EMBL/GenBank/DDBJ whole genome shotgun (WGS) entry which is preliminary data.</text>
</comment>
<dbReference type="Proteomes" id="UP000319486">
    <property type="component" value="Unassembled WGS sequence"/>
</dbReference>
<keyword evidence="3" id="KW-1185">Reference proteome</keyword>
<evidence type="ECO:0000256" key="1">
    <source>
        <dbReference type="SAM" id="Coils"/>
    </source>
</evidence>
<keyword evidence="1" id="KW-0175">Coiled coil</keyword>